<dbReference type="PANTHER" id="PTHR34820">
    <property type="entry name" value="INNER MEMBRANE PROTEIN YEBZ"/>
    <property type="match status" value="1"/>
</dbReference>
<dbReference type="EMBL" id="JABXRI010000001">
    <property type="protein sequence ID" value="MBA8064135.1"/>
    <property type="molecule type" value="Genomic_DNA"/>
</dbReference>
<keyword evidence="6" id="KW-0186">Copper</keyword>
<feature type="domain" description="Copper resistance protein D" evidence="7">
    <location>
        <begin position="185"/>
        <end position="283"/>
    </location>
</feature>
<keyword evidence="6" id="KW-0997">Cell inner membrane</keyword>
<proteinExistence type="inferred from homology"/>
<keyword evidence="2 6" id="KW-1003">Cell membrane</keyword>
<evidence type="ECO:0000256" key="3">
    <source>
        <dbReference type="ARBA" id="ARBA00022692"/>
    </source>
</evidence>
<feature type="transmembrane region" description="Helical" evidence="6">
    <location>
        <begin position="93"/>
        <end position="111"/>
    </location>
</feature>
<evidence type="ECO:0000259" key="7">
    <source>
        <dbReference type="Pfam" id="PF05425"/>
    </source>
</evidence>
<comment type="function">
    <text evidence="6">Involved in copper resistance.</text>
</comment>
<feature type="transmembrane region" description="Helical" evidence="6">
    <location>
        <begin position="269"/>
        <end position="287"/>
    </location>
</feature>
<sequence length="290" mass="32474">MLAFTWVTLRFIHFTSLMLVFGCALYGAWLAPVSVRRLMMRRFMRLQRHAAMWSFISATLMLALQGGLMGAGWQDVFSVDIWGAVLQTQFGGVWLWQIILALVTLVVTLIVPRSMSRLLLMLTIAQCILLAGVGHATLHDGATRAVQQLNHALHLVCAAAWFGGLLPVLYCMRMAQGRWQQQAIATMMRFSRFGHLFVIGVLLTGITNGLFIVGLSFPWHAAYGQLLLLKCVLVALMVAIALANRYVLVPRMQQDNRCMTLYFIWMTKIEWGIGAVVLAIVSLFATLEPF</sequence>
<feature type="transmembrane region" description="Helical" evidence="6">
    <location>
        <begin position="193"/>
        <end position="215"/>
    </location>
</feature>
<comment type="subcellular location">
    <subcellularLocation>
        <location evidence="6">Cell inner membrane</location>
        <topology evidence="6">Multi-pass membrane protein</topology>
    </subcellularLocation>
    <subcellularLocation>
        <location evidence="1">Cell membrane</location>
        <topology evidence="1">Multi-pass membrane protein</topology>
    </subcellularLocation>
</comment>
<evidence type="ECO:0000256" key="6">
    <source>
        <dbReference type="RuleBase" id="RU369037"/>
    </source>
</evidence>
<dbReference type="Pfam" id="PF05425">
    <property type="entry name" value="CopD"/>
    <property type="match status" value="1"/>
</dbReference>
<evidence type="ECO:0000256" key="2">
    <source>
        <dbReference type="ARBA" id="ARBA00022475"/>
    </source>
</evidence>
<dbReference type="GO" id="GO:0046688">
    <property type="term" value="P:response to copper ion"/>
    <property type="evidence" value="ECO:0007669"/>
    <property type="project" value="UniProtKB-UniRule"/>
</dbReference>
<keyword evidence="5 6" id="KW-0472">Membrane</keyword>
<accession>A0A7W3D712</accession>
<dbReference type="InterPro" id="IPR032694">
    <property type="entry name" value="CopC/D"/>
</dbReference>
<feature type="transmembrane region" description="Helical" evidence="6">
    <location>
        <begin position="151"/>
        <end position="172"/>
    </location>
</feature>
<feature type="transmembrane region" description="Helical" evidence="6">
    <location>
        <begin position="118"/>
        <end position="139"/>
    </location>
</feature>
<evidence type="ECO:0000313" key="9">
    <source>
        <dbReference type="Proteomes" id="UP000591803"/>
    </source>
</evidence>
<evidence type="ECO:0000256" key="5">
    <source>
        <dbReference type="ARBA" id="ARBA00023136"/>
    </source>
</evidence>
<dbReference type="InterPro" id="IPR047689">
    <property type="entry name" value="CopD"/>
</dbReference>
<evidence type="ECO:0000313" key="8">
    <source>
        <dbReference type="EMBL" id="MBA8064135.1"/>
    </source>
</evidence>
<dbReference type="InterPro" id="IPR008457">
    <property type="entry name" value="Cu-R_CopD_dom"/>
</dbReference>
<keyword evidence="4 6" id="KW-1133">Transmembrane helix</keyword>
<dbReference type="PANTHER" id="PTHR34820:SF4">
    <property type="entry name" value="INNER MEMBRANE PROTEIN YEBZ"/>
    <property type="match status" value="1"/>
</dbReference>
<comment type="caution">
    <text evidence="8">The sequence shown here is derived from an EMBL/GenBank/DDBJ whole genome shotgun (WGS) entry which is preliminary data.</text>
</comment>
<feature type="transmembrane region" description="Helical" evidence="6">
    <location>
        <begin position="227"/>
        <end position="248"/>
    </location>
</feature>
<dbReference type="Proteomes" id="UP000591803">
    <property type="component" value="Unassembled WGS sequence"/>
</dbReference>
<dbReference type="GO" id="GO:0006825">
    <property type="term" value="P:copper ion transport"/>
    <property type="evidence" value="ECO:0007669"/>
    <property type="project" value="InterPro"/>
</dbReference>
<protein>
    <recommendedName>
        <fullName evidence="6">Copper resistance protein D</fullName>
    </recommendedName>
</protein>
<feature type="transmembrane region" description="Helical" evidence="6">
    <location>
        <begin position="52"/>
        <end position="73"/>
    </location>
</feature>
<dbReference type="GO" id="GO:0005886">
    <property type="term" value="C:plasma membrane"/>
    <property type="evidence" value="ECO:0007669"/>
    <property type="project" value="UniProtKB-SubCell"/>
</dbReference>
<evidence type="ECO:0000256" key="4">
    <source>
        <dbReference type="ARBA" id="ARBA00022989"/>
    </source>
</evidence>
<feature type="transmembrane region" description="Helical" evidence="6">
    <location>
        <begin position="12"/>
        <end position="31"/>
    </location>
</feature>
<gene>
    <name evidence="8" type="primary">copD</name>
    <name evidence="8" type="ORF">HV077_17435</name>
</gene>
<keyword evidence="3 6" id="KW-0812">Transmembrane</keyword>
<name>A0A7W3D712_CITFR</name>
<comment type="similarity">
    <text evidence="6">Belongs to the CopD family.</text>
</comment>
<dbReference type="NCBIfam" id="NF033808">
    <property type="entry name" value="copper_CopD"/>
    <property type="match status" value="1"/>
</dbReference>
<evidence type="ECO:0000256" key="1">
    <source>
        <dbReference type="ARBA" id="ARBA00004651"/>
    </source>
</evidence>
<dbReference type="AlphaFoldDB" id="A0A7W3D712"/>
<reference evidence="8 9" key="1">
    <citation type="submission" date="2020-06" db="EMBL/GenBank/DDBJ databases">
        <title>REHAB project genomes.</title>
        <authorList>
            <person name="Shaw L.P."/>
        </authorList>
    </citation>
    <scope>NUCLEOTIDE SEQUENCE [LARGE SCALE GENOMIC DNA]</scope>
    <source>
        <strain evidence="8 9">RHBSTW-00116</strain>
    </source>
</reference>
<organism evidence="8 9">
    <name type="scientific">Citrobacter freundii</name>
    <dbReference type="NCBI Taxonomy" id="546"/>
    <lineage>
        <taxon>Bacteria</taxon>
        <taxon>Pseudomonadati</taxon>
        <taxon>Pseudomonadota</taxon>
        <taxon>Gammaproteobacteria</taxon>
        <taxon>Enterobacterales</taxon>
        <taxon>Enterobacteriaceae</taxon>
        <taxon>Citrobacter</taxon>
        <taxon>Citrobacter freundii complex</taxon>
    </lineage>
</organism>